<feature type="region of interest" description="Disordered" evidence="1">
    <location>
        <begin position="504"/>
        <end position="648"/>
    </location>
</feature>
<proteinExistence type="predicted"/>
<feature type="compositionally biased region" description="Polar residues" evidence="1">
    <location>
        <begin position="951"/>
        <end position="965"/>
    </location>
</feature>
<name>A0ABD1F4V7_HYPHA</name>
<feature type="compositionally biased region" description="Low complexity" evidence="1">
    <location>
        <begin position="534"/>
        <end position="551"/>
    </location>
</feature>
<organism evidence="2 3">
    <name type="scientific">Hypothenemus hampei</name>
    <name type="common">Coffee berry borer</name>
    <dbReference type="NCBI Taxonomy" id="57062"/>
    <lineage>
        <taxon>Eukaryota</taxon>
        <taxon>Metazoa</taxon>
        <taxon>Ecdysozoa</taxon>
        <taxon>Arthropoda</taxon>
        <taxon>Hexapoda</taxon>
        <taxon>Insecta</taxon>
        <taxon>Pterygota</taxon>
        <taxon>Neoptera</taxon>
        <taxon>Endopterygota</taxon>
        <taxon>Coleoptera</taxon>
        <taxon>Polyphaga</taxon>
        <taxon>Cucujiformia</taxon>
        <taxon>Curculionidae</taxon>
        <taxon>Scolytinae</taxon>
        <taxon>Hypothenemus</taxon>
    </lineage>
</organism>
<gene>
    <name evidence="2" type="ORF">ABEB36_002193</name>
</gene>
<sequence>MGIMPPVRWKIIRFSVTTMFLQVALITAAAQQMQHHQQQQQQQQDSISMSSDGWRPIVGIRRQQTEPEITHYANPNSEFDIRPAQILDHETTTHHHKAKNSGSVIKNSKPISIQKYSKGHQQYLSIPQLKKQVKKPITLQSKPRKPSRGQVASHSTRNEVFLPPPSNSGLGGGYTFLKPPLQNNVKIREAQGLAIFPQTSSHFELSRFPLAAESIQVPRPAYFLAKPGQDFGNLVPPPRSRGSQHQKNKSNTKISLYAFKDSSDPDTASSISQFGARPNQYLPQVVPTYQAKGPIQKDPAVEVQVTKENLKQFSQTVNPIAFGTIPPARNNFPIGYVDYNFSKNTRLPALPTSASTLTYEVTEGKWLDTPSQHYQFRPQDGYFQYQNIRQTQNARPGLFYQSEPTSRPNIFQAPLVDLNVPSFLPTPYKTEALAVPTSPTQNEAATVFAQVSGKIPVSHQQSGLQENPMFFDIKDVSTHYPILGVPETATDVPEISNEITTTLKEVPRRPTQATIARDPTKARVSNRRRPRPSRPATTTSTTTTTEETVVEMYETLKNQDEEVVTERPLRRRRPRPPSYITNQDERIDDESPGKIPRVRYRPRIRPENENVVQRKRLRPSSSFEENLSIHEESEGSSQSIESPVTSSVQKYEQLPIQQNAKPFIEEVNLEDGSNLEEFQKITTTESEINTPLHIQNEIDFTINPHQALKNDLTTMTTSQATTSSTTPEPNTTKFTRIRRPTKYDTTNRPRFSVKEYRQRLSQHISTSTTTTPASTTRSSDNLRLRFPGRLRTRPSPTTASSRIDEDVTDESANGTTMRMRFKPKEARFETTTQAEIITEKSIKSVNTRLRPFGRNKSSTETTTAGTKVSIRPNLFSAKRRVGYPSLKSRIQNKLMKNEEDKAEESTTEVDVEGVEPLNAAAEHVTTEVATSTRLEKSTNSEMEEDEVKNQEFVQSQRVSDLTSSFKDYDKPGAFNSVAPTSRSIPNHFTISTDDPILPIEAFFPSLKDKAKER</sequence>
<feature type="compositionally biased region" description="Low complexity" evidence="1">
    <location>
        <begin position="765"/>
        <end position="779"/>
    </location>
</feature>
<accession>A0ABD1F4V7</accession>
<feature type="compositionally biased region" description="Basic and acidic residues" evidence="1">
    <location>
        <begin position="583"/>
        <end position="592"/>
    </location>
</feature>
<feature type="compositionally biased region" description="Basic and acidic residues" evidence="1">
    <location>
        <begin position="557"/>
        <end position="568"/>
    </location>
</feature>
<comment type="caution">
    <text evidence="2">The sequence shown here is derived from an EMBL/GenBank/DDBJ whole genome shotgun (WGS) entry which is preliminary data.</text>
</comment>
<evidence type="ECO:0000256" key="1">
    <source>
        <dbReference type="SAM" id="MobiDB-lite"/>
    </source>
</evidence>
<feature type="region of interest" description="Disordered" evidence="1">
    <location>
        <begin position="134"/>
        <end position="165"/>
    </location>
</feature>
<protein>
    <recommendedName>
        <fullName evidence="4">Mucin-5AC</fullName>
    </recommendedName>
</protein>
<dbReference type="Proteomes" id="UP001566132">
    <property type="component" value="Unassembled WGS sequence"/>
</dbReference>
<evidence type="ECO:0008006" key="4">
    <source>
        <dbReference type="Google" id="ProtNLM"/>
    </source>
</evidence>
<dbReference type="EMBL" id="JBDJPC010000002">
    <property type="protein sequence ID" value="KAL1512631.1"/>
    <property type="molecule type" value="Genomic_DNA"/>
</dbReference>
<reference evidence="2 3" key="1">
    <citation type="submission" date="2024-05" db="EMBL/GenBank/DDBJ databases">
        <title>Genetic variation in Jamaican populations of the coffee berry borer (Hypothenemus hampei).</title>
        <authorList>
            <person name="Errbii M."/>
            <person name="Myrie A."/>
        </authorList>
    </citation>
    <scope>NUCLEOTIDE SEQUENCE [LARGE SCALE GENOMIC DNA]</scope>
    <source>
        <strain evidence="2">JA-Hopewell-2020-01-JO</strain>
        <tissue evidence="2">Whole body</tissue>
    </source>
</reference>
<feature type="region of interest" description="Disordered" evidence="1">
    <location>
        <begin position="924"/>
        <end position="991"/>
    </location>
</feature>
<feature type="compositionally biased region" description="Polar residues" evidence="1">
    <location>
        <begin position="977"/>
        <end position="991"/>
    </location>
</feature>
<dbReference type="AlphaFoldDB" id="A0ABD1F4V7"/>
<keyword evidence="3" id="KW-1185">Reference proteome</keyword>
<evidence type="ECO:0000313" key="3">
    <source>
        <dbReference type="Proteomes" id="UP001566132"/>
    </source>
</evidence>
<evidence type="ECO:0000313" key="2">
    <source>
        <dbReference type="EMBL" id="KAL1512631.1"/>
    </source>
</evidence>
<feature type="region of interest" description="Disordered" evidence="1">
    <location>
        <begin position="758"/>
        <end position="805"/>
    </location>
</feature>